<dbReference type="AlphaFoldDB" id="A0A5C4VLQ0"/>
<protein>
    <submittedName>
        <fullName evidence="9">Multidrug efflux SMR transporter</fullName>
    </submittedName>
</protein>
<keyword evidence="5 8" id="KW-1133">Transmembrane helix</keyword>
<dbReference type="SUPFAM" id="SSF103481">
    <property type="entry name" value="Multidrug resistance efflux transporter EmrE"/>
    <property type="match status" value="1"/>
</dbReference>
<comment type="subcellular location">
    <subcellularLocation>
        <location evidence="1 7">Cell membrane</location>
        <topology evidence="1 7">Multi-pass membrane protein</topology>
    </subcellularLocation>
</comment>
<dbReference type="InterPro" id="IPR045324">
    <property type="entry name" value="Small_multidrug_res"/>
</dbReference>
<keyword evidence="3" id="KW-1003">Cell membrane</keyword>
<feature type="transmembrane region" description="Helical" evidence="8">
    <location>
        <begin position="31"/>
        <end position="52"/>
    </location>
</feature>
<proteinExistence type="inferred from homology"/>
<accession>A0A5C4VLQ0</accession>
<evidence type="ECO:0000256" key="6">
    <source>
        <dbReference type="ARBA" id="ARBA00023136"/>
    </source>
</evidence>
<keyword evidence="2" id="KW-0813">Transport</keyword>
<keyword evidence="6 8" id="KW-0472">Membrane</keyword>
<dbReference type="InterPro" id="IPR000390">
    <property type="entry name" value="Small_drug/metabolite_transptr"/>
</dbReference>
<dbReference type="Proteomes" id="UP000313231">
    <property type="component" value="Unassembled WGS sequence"/>
</dbReference>
<evidence type="ECO:0000256" key="2">
    <source>
        <dbReference type="ARBA" id="ARBA00022448"/>
    </source>
</evidence>
<comment type="caution">
    <text evidence="9">The sequence shown here is derived from an EMBL/GenBank/DDBJ whole genome shotgun (WGS) entry which is preliminary data.</text>
</comment>
<dbReference type="FunFam" id="1.10.3730.20:FF:000001">
    <property type="entry name" value="Quaternary ammonium compound resistance transporter SugE"/>
    <property type="match status" value="1"/>
</dbReference>
<feature type="transmembrane region" description="Helical" evidence="8">
    <location>
        <begin position="86"/>
        <end position="104"/>
    </location>
</feature>
<dbReference type="GO" id="GO:0005886">
    <property type="term" value="C:plasma membrane"/>
    <property type="evidence" value="ECO:0007669"/>
    <property type="project" value="UniProtKB-SubCell"/>
</dbReference>
<dbReference type="PANTHER" id="PTHR30561">
    <property type="entry name" value="SMR FAMILY PROTON-DEPENDENT DRUG EFFLUX TRANSPORTER SUGE"/>
    <property type="match status" value="1"/>
</dbReference>
<name>A0A5C4VLQ0_9ACTN</name>
<evidence type="ECO:0000313" key="9">
    <source>
        <dbReference type="EMBL" id="TNM36259.1"/>
    </source>
</evidence>
<dbReference type="InterPro" id="IPR037185">
    <property type="entry name" value="EmrE-like"/>
</dbReference>
<dbReference type="PANTHER" id="PTHR30561:SF1">
    <property type="entry name" value="MULTIDRUG TRANSPORTER EMRE"/>
    <property type="match status" value="1"/>
</dbReference>
<sequence>MVIAWVVLFGAIGVEVAASAALPRTESFRDPLWTALVVGGYATSIWMLAVVVKHLPVSVAYAVWAGLGTAGIAVVGSLFLGERLDAFKIAALALIILGVVLLNLTGAH</sequence>
<evidence type="ECO:0000256" key="3">
    <source>
        <dbReference type="ARBA" id="ARBA00022475"/>
    </source>
</evidence>
<keyword evidence="4 7" id="KW-0812">Transmembrane</keyword>
<evidence type="ECO:0000256" key="8">
    <source>
        <dbReference type="SAM" id="Phobius"/>
    </source>
</evidence>
<reference evidence="9 10" key="1">
    <citation type="journal article" date="2016" name="Int. J. Syst. Evol. Microbiol.">
        <title>Nocardioides albidus sp. nov., an actinobacterium isolated from garden soil.</title>
        <authorList>
            <person name="Singh H."/>
            <person name="Du J."/>
            <person name="Trinh H."/>
            <person name="Won K."/>
            <person name="Yang J.E."/>
            <person name="Yin C."/>
            <person name="Kook M."/>
            <person name="Yi T.H."/>
        </authorList>
    </citation>
    <scope>NUCLEOTIDE SEQUENCE [LARGE SCALE GENOMIC DNA]</scope>
    <source>
        <strain evidence="9 10">CCTCC AB 2015297</strain>
    </source>
</reference>
<comment type="similarity">
    <text evidence="7">Belongs to the drug/metabolite transporter (DMT) superfamily. Small multidrug resistance (SMR) (TC 2.A.7.1) family.</text>
</comment>
<evidence type="ECO:0000256" key="4">
    <source>
        <dbReference type="ARBA" id="ARBA00022692"/>
    </source>
</evidence>
<organism evidence="9 10">
    <name type="scientific">Nocardioides albidus</name>
    <dbReference type="NCBI Taxonomy" id="1517589"/>
    <lineage>
        <taxon>Bacteria</taxon>
        <taxon>Bacillati</taxon>
        <taxon>Actinomycetota</taxon>
        <taxon>Actinomycetes</taxon>
        <taxon>Propionibacteriales</taxon>
        <taxon>Nocardioidaceae</taxon>
        <taxon>Nocardioides</taxon>
    </lineage>
</organism>
<dbReference type="EMBL" id="VDMP01000027">
    <property type="protein sequence ID" value="TNM36259.1"/>
    <property type="molecule type" value="Genomic_DNA"/>
</dbReference>
<feature type="transmembrane region" description="Helical" evidence="8">
    <location>
        <begin position="59"/>
        <end position="80"/>
    </location>
</feature>
<gene>
    <name evidence="9" type="ORF">FHP29_19015</name>
</gene>
<evidence type="ECO:0000256" key="7">
    <source>
        <dbReference type="RuleBase" id="RU003942"/>
    </source>
</evidence>
<keyword evidence="10" id="KW-1185">Reference proteome</keyword>
<dbReference type="GO" id="GO:0022857">
    <property type="term" value="F:transmembrane transporter activity"/>
    <property type="evidence" value="ECO:0007669"/>
    <property type="project" value="InterPro"/>
</dbReference>
<dbReference type="Pfam" id="PF00893">
    <property type="entry name" value="Multi_Drug_Res"/>
    <property type="match status" value="1"/>
</dbReference>
<dbReference type="OrthoDB" id="21828at2"/>
<evidence type="ECO:0000313" key="10">
    <source>
        <dbReference type="Proteomes" id="UP000313231"/>
    </source>
</evidence>
<dbReference type="Gene3D" id="1.10.3730.20">
    <property type="match status" value="1"/>
</dbReference>
<evidence type="ECO:0000256" key="5">
    <source>
        <dbReference type="ARBA" id="ARBA00022989"/>
    </source>
</evidence>
<evidence type="ECO:0000256" key="1">
    <source>
        <dbReference type="ARBA" id="ARBA00004651"/>
    </source>
</evidence>